<dbReference type="GO" id="GO:0003677">
    <property type="term" value="F:DNA binding"/>
    <property type="evidence" value="ECO:0007669"/>
    <property type="project" value="UniProtKB-KW"/>
</dbReference>
<evidence type="ECO:0000256" key="3">
    <source>
        <dbReference type="ARBA" id="ARBA00023163"/>
    </source>
</evidence>
<dbReference type="InterPro" id="IPR016032">
    <property type="entry name" value="Sig_transdc_resp-reg_C-effctor"/>
</dbReference>
<comment type="caution">
    <text evidence="8">The sequence shown here is derived from an EMBL/GenBank/DDBJ whole genome shotgun (WGS) entry which is preliminary data.</text>
</comment>
<organism evidence="8 9">
    <name type="scientific">Pseudoxanthomonas sacheonensis</name>
    <dbReference type="NCBI Taxonomy" id="443615"/>
    <lineage>
        <taxon>Bacteria</taxon>
        <taxon>Pseudomonadati</taxon>
        <taxon>Pseudomonadota</taxon>
        <taxon>Gammaproteobacteria</taxon>
        <taxon>Lysobacterales</taxon>
        <taxon>Lysobacteraceae</taxon>
        <taxon>Pseudoxanthomonas</taxon>
    </lineage>
</organism>
<dbReference type="SMART" id="SM00862">
    <property type="entry name" value="Trans_reg_C"/>
    <property type="match status" value="1"/>
</dbReference>
<sequence>MNPLNPTQTAPSIALLEDDVVLRERVLLPGLKDFGFVVSGHETAAALYAHLQNQAADIVILDVGLPDQDGFSVARQLREIYPLLGIVMLTGRGKTPDRVRGLSEGADAYLSKPVEIELLAATLHSLARRLRGNGERTKVHPGWRLDADGWCLLTPSGAVVALTKSERSLFACLSASPGKLVTREALIAALTSNVFDFDNHRLDSMIHRLRRKVADACGEPLPLSAVHGEGYVLTATR</sequence>
<dbReference type="InterPro" id="IPR036388">
    <property type="entry name" value="WH-like_DNA-bd_sf"/>
</dbReference>
<evidence type="ECO:0000313" key="8">
    <source>
        <dbReference type="EMBL" id="MDR6839906.1"/>
    </source>
</evidence>
<keyword evidence="3" id="KW-0804">Transcription</keyword>
<evidence type="ECO:0000256" key="2">
    <source>
        <dbReference type="ARBA" id="ARBA00023125"/>
    </source>
</evidence>
<dbReference type="SUPFAM" id="SSF52172">
    <property type="entry name" value="CheY-like"/>
    <property type="match status" value="1"/>
</dbReference>
<dbReference type="Proteomes" id="UP001254759">
    <property type="component" value="Unassembled WGS sequence"/>
</dbReference>
<feature type="domain" description="Response regulatory" evidence="6">
    <location>
        <begin position="12"/>
        <end position="127"/>
    </location>
</feature>
<dbReference type="InterPro" id="IPR039420">
    <property type="entry name" value="WalR-like"/>
</dbReference>
<accession>A0ABU1RMA9</accession>
<dbReference type="CDD" id="cd00383">
    <property type="entry name" value="trans_reg_C"/>
    <property type="match status" value="1"/>
</dbReference>
<evidence type="ECO:0000259" key="6">
    <source>
        <dbReference type="PROSITE" id="PS50110"/>
    </source>
</evidence>
<dbReference type="Pfam" id="PF00072">
    <property type="entry name" value="Response_reg"/>
    <property type="match status" value="1"/>
</dbReference>
<keyword evidence="1" id="KW-0805">Transcription regulation</keyword>
<protein>
    <submittedName>
        <fullName evidence="8">DNA-binding response OmpR family regulator</fullName>
    </submittedName>
</protein>
<keyword evidence="9" id="KW-1185">Reference proteome</keyword>
<evidence type="ECO:0000256" key="5">
    <source>
        <dbReference type="PROSITE-ProRule" id="PRU01091"/>
    </source>
</evidence>
<dbReference type="PANTHER" id="PTHR48111">
    <property type="entry name" value="REGULATOR OF RPOS"/>
    <property type="match status" value="1"/>
</dbReference>
<keyword evidence="2 5" id="KW-0238">DNA-binding</keyword>
<name>A0ABU1RMA9_9GAMM</name>
<dbReference type="Pfam" id="PF00486">
    <property type="entry name" value="Trans_reg_C"/>
    <property type="match status" value="1"/>
</dbReference>
<dbReference type="SMART" id="SM00448">
    <property type="entry name" value="REC"/>
    <property type="match status" value="1"/>
</dbReference>
<feature type="DNA-binding region" description="OmpR/PhoB-type" evidence="5">
    <location>
        <begin position="135"/>
        <end position="235"/>
    </location>
</feature>
<dbReference type="PROSITE" id="PS51755">
    <property type="entry name" value="OMPR_PHOB"/>
    <property type="match status" value="1"/>
</dbReference>
<evidence type="ECO:0000256" key="4">
    <source>
        <dbReference type="PROSITE-ProRule" id="PRU00169"/>
    </source>
</evidence>
<dbReference type="InterPro" id="IPR001867">
    <property type="entry name" value="OmpR/PhoB-type_DNA-bd"/>
</dbReference>
<reference evidence="8 9" key="1">
    <citation type="submission" date="2023-07" db="EMBL/GenBank/DDBJ databases">
        <title>Sorghum-associated microbial communities from plants grown in Nebraska, USA.</title>
        <authorList>
            <person name="Schachtman D."/>
        </authorList>
    </citation>
    <scope>NUCLEOTIDE SEQUENCE [LARGE SCALE GENOMIC DNA]</scope>
    <source>
        <strain evidence="8 9">BE107</strain>
    </source>
</reference>
<proteinExistence type="predicted"/>
<dbReference type="SUPFAM" id="SSF46894">
    <property type="entry name" value="C-terminal effector domain of the bipartite response regulators"/>
    <property type="match status" value="1"/>
</dbReference>
<feature type="modified residue" description="4-aspartylphosphate" evidence="4">
    <location>
        <position position="62"/>
    </location>
</feature>
<keyword evidence="4" id="KW-0597">Phosphoprotein</keyword>
<dbReference type="InterPro" id="IPR001789">
    <property type="entry name" value="Sig_transdc_resp-reg_receiver"/>
</dbReference>
<evidence type="ECO:0000313" key="9">
    <source>
        <dbReference type="Proteomes" id="UP001254759"/>
    </source>
</evidence>
<dbReference type="PANTHER" id="PTHR48111:SF67">
    <property type="entry name" value="TRANSCRIPTIONAL REGULATORY PROTEIN TCTD"/>
    <property type="match status" value="1"/>
</dbReference>
<dbReference type="EMBL" id="JAVDTT010000001">
    <property type="protein sequence ID" value="MDR6839906.1"/>
    <property type="molecule type" value="Genomic_DNA"/>
</dbReference>
<dbReference type="Gene3D" id="3.40.50.2300">
    <property type="match status" value="1"/>
</dbReference>
<feature type="domain" description="OmpR/PhoB-type" evidence="7">
    <location>
        <begin position="135"/>
        <end position="235"/>
    </location>
</feature>
<dbReference type="Gene3D" id="1.10.10.10">
    <property type="entry name" value="Winged helix-like DNA-binding domain superfamily/Winged helix DNA-binding domain"/>
    <property type="match status" value="1"/>
</dbReference>
<dbReference type="PROSITE" id="PS50110">
    <property type="entry name" value="RESPONSE_REGULATORY"/>
    <property type="match status" value="1"/>
</dbReference>
<dbReference type="InterPro" id="IPR011006">
    <property type="entry name" value="CheY-like_superfamily"/>
</dbReference>
<gene>
    <name evidence="8" type="ORF">J2W94_000170</name>
</gene>
<evidence type="ECO:0000259" key="7">
    <source>
        <dbReference type="PROSITE" id="PS51755"/>
    </source>
</evidence>
<dbReference type="RefSeq" id="WP_310089712.1">
    <property type="nucleotide sequence ID" value="NZ_JAVDTT010000001.1"/>
</dbReference>
<evidence type="ECO:0000256" key="1">
    <source>
        <dbReference type="ARBA" id="ARBA00023015"/>
    </source>
</evidence>